<sequence length="359" mass="40342">MLRPGVFRRECDGSFLRISRLPSGWVLELLEPGRPAAEIDPRCCRAVWSEWGKNWGISTFEVGRFFGEEVLLETNEGRRITWRRVRAIDPLTEPQLFEGTASLDERGLGVVRGALSPEEVDAATEACWEYLEEFGILRDAPESWPEDPIGVLRWAGQCRGSWLVRGNRKVQAAFRDVWGTDDLITSMDSLFLWRPWKALDQRTLGGWLHRDDHDPVVNDRCTVQGVVALTAADDSTGGFVCCLDSHLDHTALGWRYVALEPGDLVLWDSRLYHASEPGCDASSYDPKSLLRLAVAVCMVPRAAADPATLRKRLDLFRCGGTTMHSPHKILDAQIHHRGDAPRVMSSVEDQLDPGMRRVL</sequence>
<proteinExistence type="predicted"/>
<comment type="caution">
    <text evidence="1">The sequence shown here is derived from an EMBL/GenBank/DDBJ whole genome shotgun (WGS) entry which is preliminary data.</text>
</comment>
<reference evidence="1" key="1">
    <citation type="submission" date="2023-01" db="EMBL/GenBank/DDBJ databases">
        <title>Metagenome sequencing of chrysophaentin producing Chrysophaeum taylorii.</title>
        <authorList>
            <person name="Davison J."/>
            <person name="Bewley C."/>
        </authorList>
    </citation>
    <scope>NUCLEOTIDE SEQUENCE</scope>
    <source>
        <strain evidence="1">NIES-1699</strain>
    </source>
</reference>
<evidence type="ECO:0008006" key="3">
    <source>
        <dbReference type="Google" id="ProtNLM"/>
    </source>
</evidence>
<dbReference type="Proteomes" id="UP001230188">
    <property type="component" value="Unassembled WGS sequence"/>
</dbReference>
<dbReference type="SUPFAM" id="SSF51197">
    <property type="entry name" value="Clavaminate synthase-like"/>
    <property type="match status" value="1"/>
</dbReference>
<evidence type="ECO:0000313" key="2">
    <source>
        <dbReference type="Proteomes" id="UP001230188"/>
    </source>
</evidence>
<dbReference type="AlphaFoldDB" id="A0AAD7U8D4"/>
<dbReference type="PANTHER" id="PTHR31630:SF6">
    <property type="entry name" value="PHYTANOYL-COA DIOXYGENASE-RELATED"/>
    <property type="match status" value="1"/>
</dbReference>
<dbReference type="EMBL" id="JAQMWT010000529">
    <property type="protein sequence ID" value="KAJ8600096.1"/>
    <property type="molecule type" value="Genomic_DNA"/>
</dbReference>
<dbReference type="InterPro" id="IPR008775">
    <property type="entry name" value="Phytyl_CoA_dOase-like"/>
</dbReference>
<gene>
    <name evidence="1" type="ORF">CTAYLR_003448</name>
</gene>
<accession>A0AAD7U8D4</accession>
<dbReference type="Gene3D" id="2.60.120.620">
    <property type="entry name" value="q2cbj1_9rhob like domain"/>
    <property type="match status" value="1"/>
</dbReference>
<dbReference type="Pfam" id="PF05721">
    <property type="entry name" value="PhyH"/>
    <property type="match status" value="1"/>
</dbReference>
<evidence type="ECO:0000313" key="1">
    <source>
        <dbReference type="EMBL" id="KAJ8600096.1"/>
    </source>
</evidence>
<dbReference type="PANTHER" id="PTHR31630">
    <property type="entry name" value="PHYTANOYL-COA DIOXYGENASE-RELATED-RELATED"/>
    <property type="match status" value="1"/>
</dbReference>
<protein>
    <recommendedName>
        <fullName evidence="3">Phytanoyl-CoA dioxygenase</fullName>
    </recommendedName>
</protein>
<keyword evidence="2" id="KW-1185">Reference proteome</keyword>
<name>A0AAD7U8D4_9STRA</name>
<organism evidence="1 2">
    <name type="scientific">Chrysophaeum taylorii</name>
    <dbReference type="NCBI Taxonomy" id="2483200"/>
    <lineage>
        <taxon>Eukaryota</taxon>
        <taxon>Sar</taxon>
        <taxon>Stramenopiles</taxon>
        <taxon>Ochrophyta</taxon>
        <taxon>Pelagophyceae</taxon>
        <taxon>Pelagomonadales</taxon>
        <taxon>Pelagomonadaceae</taxon>
        <taxon>Chrysophaeum</taxon>
    </lineage>
</organism>